<feature type="region of interest" description="Disordered" evidence="1">
    <location>
        <begin position="46"/>
        <end position="76"/>
    </location>
</feature>
<sequence>MLVLKRNNTRWKETTQPQSISFSQRKSSVLIVPGIVENIGATFVNDARTGDSGREEPPGSSQIGRRMSRKFPHYLL</sequence>
<protein>
    <submittedName>
        <fullName evidence="2">Putative NAD dependent malic enzyme</fullName>
    </submittedName>
</protein>
<feature type="compositionally biased region" description="Basic residues" evidence="1">
    <location>
        <begin position="66"/>
        <end position="76"/>
    </location>
</feature>
<feature type="compositionally biased region" description="Basic and acidic residues" evidence="1">
    <location>
        <begin position="48"/>
        <end position="57"/>
    </location>
</feature>
<dbReference type="AlphaFoldDB" id="A0A2P2KWE9"/>
<accession>A0A2P2KWE9</accession>
<evidence type="ECO:0000256" key="1">
    <source>
        <dbReference type="SAM" id="MobiDB-lite"/>
    </source>
</evidence>
<evidence type="ECO:0000313" key="2">
    <source>
        <dbReference type="EMBL" id="MBX10018.1"/>
    </source>
</evidence>
<organism evidence="2">
    <name type="scientific">Rhizophora mucronata</name>
    <name type="common">Asiatic mangrove</name>
    <dbReference type="NCBI Taxonomy" id="61149"/>
    <lineage>
        <taxon>Eukaryota</taxon>
        <taxon>Viridiplantae</taxon>
        <taxon>Streptophyta</taxon>
        <taxon>Embryophyta</taxon>
        <taxon>Tracheophyta</taxon>
        <taxon>Spermatophyta</taxon>
        <taxon>Magnoliopsida</taxon>
        <taxon>eudicotyledons</taxon>
        <taxon>Gunneridae</taxon>
        <taxon>Pentapetalae</taxon>
        <taxon>rosids</taxon>
        <taxon>fabids</taxon>
        <taxon>Malpighiales</taxon>
        <taxon>Rhizophoraceae</taxon>
        <taxon>Rhizophora</taxon>
    </lineage>
</organism>
<proteinExistence type="predicted"/>
<name>A0A2P2KWE9_RHIMU</name>
<dbReference type="EMBL" id="GGEC01029534">
    <property type="protein sequence ID" value="MBX10018.1"/>
    <property type="molecule type" value="Transcribed_RNA"/>
</dbReference>
<reference evidence="2" key="1">
    <citation type="submission" date="2018-02" db="EMBL/GenBank/DDBJ databases">
        <title>Rhizophora mucronata_Transcriptome.</title>
        <authorList>
            <person name="Meera S.P."/>
            <person name="Sreeshan A."/>
            <person name="Augustine A."/>
        </authorList>
    </citation>
    <scope>NUCLEOTIDE SEQUENCE</scope>
    <source>
        <tissue evidence="2">Leaf</tissue>
    </source>
</reference>